<keyword evidence="1" id="KW-0732">Signal</keyword>
<evidence type="ECO:0000313" key="3">
    <source>
        <dbReference type="EMBL" id="RKD91707.1"/>
    </source>
</evidence>
<dbReference type="Proteomes" id="UP000283387">
    <property type="component" value="Unassembled WGS sequence"/>
</dbReference>
<dbReference type="EMBL" id="RAPN01000001">
    <property type="protein sequence ID" value="RKD91707.1"/>
    <property type="molecule type" value="Genomic_DNA"/>
</dbReference>
<dbReference type="OrthoDB" id="9809549at2"/>
<evidence type="ECO:0000313" key="4">
    <source>
        <dbReference type="Proteomes" id="UP000283387"/>
    </source>
</evidence>
<name>A0A419W8A8_9BACT</name>
<feature type="signal peptide" evidence="1">
    <location>
        <begin position="1"/>
        <end position="22"/>
    </location>
</feature>
<gene>
    <name evidence="3" type="ORF">BC643_2071</name>
</gene>
<dbReference type="Gene3D" id="3.40.50.1820">
    <property type="entry name" value="alpha/beta hydrolase"/>
    <property type="match status" value="1"/>
</dbReference>
<keyword evidence="4" id="KW-1185">Reference proteome</keyword>
<protein>
    <submittedName>
        <fullName evidence="3">Pimeloyl-ACP methyl ester carboxylesterase</fullName>
    </submittedName>
</protein>
<dbReference type="GO" id="GO:0016020">
    <property type="term" value="C:membrane"/>
    <property type="evidence" value="ECO:0007669"/>
    <property type="project" value="TreeGrafter"/>
</dbReference>
<dbReference type="SUPFAM" id="SSF53474">
    <property type="entry name" value="alpha/beta-Hydrolases"/>
    <property type="match status" value="1"/>
</dbReference>
<dbReference type="PRINTS" id="PR00111">
    <property type="entry name" value="ABHYDROLASE"/>
</dbReference>
<accession>A0A419W8A8</accession>
<dbReference type="InterPro" id="IPR000073">
    <property type="entry name" value="AB_hydrolase_1"/>
</dbReference>
<reference evidence="3 4" key="1">
    <citation type="submission" date="2018-09" db="EMBL/GenBank/DDBJ databases">
        <title>Genomic Encyclopedia of Archaeal and Bacterial Type Strains, Phase II (KMG-II): from individual species to whole genera.</title>
        <authorList>
            <person name="Goeker M."/>
        </authorList>
    </citation>
    <scope>NUCLEOTIDE SEQUENCE [LARGE SCALE GENOMIC DNA]</scope>
    <source>
        <strain evidence="3 4">DSM 27148</strain>
    </source>
</reference>
<feature type="chain" id="PRO_5019189338" evidence="1">
    <location>
        <begin position="23"/>
        <end position="335"/>
    </location>
</feature>
<dbReference type="GO" id="GO:0047372">
    <property type="term" value="F:monoacylglycerol lipase activity"/>
    <property type="evidence" value="ECO:0007669"/>
    <property type="project" value="TreeGrafter"/>
</dbReference>
<evidence type="ECO:0000256" key="1">
    <source>
        <dbReference type="SAM" id="SignalP"/>
    </source>
</evidence>
<evidence type="ECO:0000259" key="2">
    <source>
        <dbReference type="Pfam" id="PF00561"/>
    </source>
</evidence>
<dbReference type="AlphaFoldDB" id="A0A419W8A8"/>
<organism evidence="3 4">
    <name type="scientific">Mangrovibacterium diazotrophicum</name>
    <dbReference type="NCBI Taxonomy" id="1261403"/>
    <lineage>
        <taxon>Bacteria</taxon>
        <taxon>Pseudomonadati</taxon>
        <taxon>Bacteroidota</taxon>
        <taxon>Bacteroidia</taxon>
        <taxon>Marinilabiliales</taxon>
        <taxon>Prolixibacteraceae</taxon>
        <taxon>Mangrovibacterium</taxon>
    </lineage>
</organism>
<dbReference type="PANTHER" id="PTHR43798:SF33">
    <property type="entry name" value="HYDROLASE, PUTATIVE (AFU_ORTHOLOGUE AFUA_2G14860)-RELATED"/>
    <property type="match status" value="1"/>
</dbReference>
<dbReference type="PANTHER" id="PTHR43798">
    <property type="entry name" value="MONOACYLGLYCEROL LIPASE"/>
    <property type="match status" value="1"/>
</dbReference>
<dbReference type="Pfam" id="PF00561">
    <property type="entry name" value="Abhydrolase_1"/>
    <property type="match status" value="1"/>
</dbReference>
<dbReference type="InterPro" id="IPR029058">
    <property type="entry name" value="AB_hydrolase_fold"/>
</dbReference>
<feature type="domain" description="AB hydrolase-1" evidence="2">
    <location>
        <begin position="71"/>
        <end position="190"/>
    </location>
</feature>
<sequence length="335" mass="38726">MNWRRLSSFVIAILILTSASFAQSDKLKELDINLENYKYPYPVHFITLNDQQQSLKMAYMDVQPSHPNGKVVMLLHGKNFNGAYWGETAARLSKEGFRVIIPDQIGFGKSTKPEHYQYTFQQLALNTKAILDTLGIEKTSVLGHSMGGMVATRFVLMFPDRTDKFILENPIGLEDWKLKVPYKTIDWWYQSELKKSYEGVKKYQLDSYYDNKWKPEYDEWVNLLAGWTLNKDYPLIAWNAALTYDMIFTQPVCYEFKNVTAPTLLIIGQRDRTALGKPLVSTEVRATMGNYPELGRKTQKEIKGSQLVEIDNIGHLPHIEAFDQFIEPLVKFLKE</sequence>
<proteinExistence type="predicted"/>
<comment type="caution">
    <text evidence="3">The sequence shown here is derived from an EMBL/GenBank/DDBJ whole genome shotgun (WGS) entry which is preliminary data.</text>
</comment>
<dbReference type="InterPro" id="IPR050266">
    <property type="entry name" value="AB_hydrolase_sf"/>
</dbReference>
<dbReference type="RefSeq" id="WP_120272986.1">
    <property type="nucleotide sequence ID" value="NZ_RAPN01000001.1"/>
</dbReference>
<dbReference type="GO" id="GO:0046464">
    <property type="term" value="P:acylglycerol catabolic process"/>
    <property type="evidence" value="ECO:0007669"/>
    <property type="project" value="TreeGrafter"/>
</dbReference>